<dbReference type="Proteomes" id="UP000295151">
    <property type="component" value="Unassembled WGS sequence"/>
</dbReference>
<proteinExistence type="predicted"/>
<dbReference type="GO" id="GO:0016301">
    <property type="term" value="F:kinase activity"/>
    <property type="evidence" value="ECO:0007669"/>
    <property type="project" value="UniProtKB-KW"/>
</dbReference>
<dbReference type="SUPFAM" id="SSF56112">
    <property type="entry name" value="Protein kinase-like (PK-like)"/>
    <property type="match status" value="1"/>
</dbReference>
<dbReference type="InterPro" id="IPR002575">
    <property type="entry name" value="Aminoglycoside_PTrfase"/>
</dbReference>
<dbReference type="Pfam" id="PF01636">
    <property type="entry name" value="APH"/>
    <property type="match status" value="1"/>
</dbReference>
<evidence type="ECO:0000259" key="1">
    <source>
        <dbReference type="Pfam" id="PF01636"/>
    </source>
</evidence>
<protein>
    <submittedName>
        <fullName evidence="2">Aminoglycoside phosphotransferase (APT) family kinase protein</fullName>
    </submittedName>
</protein>
<feature type="domain" description="Aminoglycoside phosphotransferase" evidence="1">
    <location>
        <begin position="45"/>
        <end position="241"/>
    </location>
</feature>
<reference evidence="2 3" key="1">
    <citation type="submission" date="2019-03" db="EMBL/GenBank/DDBJ databases">
        <title>Genomic Encyclopedia of Type Strains, Phase III (KMG-III): the genomes of soil and plant-associated and newly described type strains.</title>
        <authorList>
            <person name="Whitman W."/>
        </authorList>
    </citation>
    <scope>NUCLEOTIDE SEQUENCE [LARGE SCALE GENOMIC DNA]</scope>
    <source>
        <strain evidence="2 3">VKM Ac-2575</strain>
    </source>
</reference>
<accession>A0A4R7TH80</accession>
<name>A0A4R7TH80_9ACTN</name>
<keyword evidence="2" id="KW-0808">Transferase</keyword>
<dbReference type="InterPro" id="IPR011009">
    <property type="entry name" value="Kinase-like_dom_sf"/>
</dbReference>
<gene>
    <name evidence="2" type="ORF">EV138_5246</name>
</gene>
<keyword evidence="2" id="KW-0418">Kinase</keyword>
<dbReference type="AlphaFoldDB" id="A0A4R7TH80"/>
<dbReference type="EMBL" id="SOCE01000001">
    <property type="protein sequence ID" value="TDU91635.1"/>
    <property type="molecule type" value="Genomic_DNA"/>
</dbReference>
<keyword evidence="3" id="KW-1185">Reference proteome</keyword>
<comment type="caution">
    <text evidence="2">The sequence shown here is derived from an EMBL/GenBank/DDBJ whole genome shotgun (WGS) entry which is preliminary data.</text>
</comment>
<evidence type="ECO:0000313" key="3">
    <source>
        <dbReference type="Proteomes" id="UP000295151"/>
    </source>
</evidence>
<evidence type="ECO:0000313" key="2">
    <source>
        <dbReference type="EMBL" id="TDU91635.1"/>
    </source>
</evidence>
<sequence length="289" mass="31393">MSAAEGSWGRVERLDAGRMAVEVERATGVRVVVEGPCSGGEVGAAFVRWEDGRRGVLKWRPGTTVAELQAGPLAVVDVLRSVGYPAPATDFSAPVGDAVVTIQELLPGSTVDRLDEAMLDQALVLNELQAGVLAERPDIPTVSLYLTDDGPGFCLHGPLRAHSRRTAKLESWIAEVGAAHPRELAGDDAMHLDFHPGNLLALDGKLTGVIDWDGAARGDRRLDLVTLRFGARLDSTAAARLDELLDSFPEDVLRPLWAHMSLRMVDWAIRHFTPAEVDHWVTFAERRTD</sequence>
<organism evidence="2 3">
    <name type="scientific">Kribbella voronezhensis</name>
    <dbReference type="NCBI Taxonomy" id="2512212"/>
    <lineage>
        <taxon>Bacteria</taxon>
        <taxon>Bacillati</taxon>
        <taxon>Actinomycetota</taxon>
        <taxon>Actinomycetes</taxon>
        <taxon>Propionibacteriales</taxon>
        <taxon>Kribbellaceae</taxon>
        <taxon>Kribbella</taxon>
    </lineage>
</organism>
<dbReference type="RefSeq" id="WP_238158354.1">
    <property type="nucleotide sequence ID" value="NZ_SOCE01000001.1"/>
</dbReference>
<dbReference type="Gene3D" id="3.90.1200.10">
    <property type="match status" value="1"/>
</dbReference>